<dbReference type="EMBL" id="AZEY01000075">
    <property type="protein sequence ID" value="KRL65165.1"/>
    <property type="molecule type" value="Genomic_DNA"/>
</dbReference>
<dbReference type="Proteomes" id="UP000052013">
    <property type="component" value="Unassembled WGS sequence"/>
</dbReference>
<reference evidence="1 2" key="1">
    <citation type="journal article" date="2015" name="Genome Announc.">
        <title>Expanding the biotechnology potential of lactobacilli through comparative genomics of 213 strains and associated genera.</title>
        <authorList>
            <person name="Sun Z."/>
            <person name="Harris H.M."/>
            <person name="McCann A."/>
            <person name="Guo C."/>
            <person name="Argimon S."/>
            <person name="Zhang W."/>
            <person name="Yang X."/>
            <person name="Jeffery I.B."/>
            <person name="Cooney J.C."/>
            <person name="Kagawa T.F."/>
            <person name="Liu W."/>
            <person name="Song Y."/>
            <person name="Salvetti E."/>
            <person name="Wrobel A."/>
            <person name="Rasinkangas P."/>
            <person name="Parkhill J."/>
            <person name="Rea M.C."/>
            <person name="O'Sullivan O."/>
            <person name="Ritari J."/>
            <person name="Douillard F.P."/>
            <person name="Paul Ross R."/>
            <person name="Yang R."/>
            <person name="Briner A.E."/>
            <person name="Felis G.E."/>
            <person name="de Vos W.M."/>
            <person name="Barrangou R."/>
            <person name="Klaenhammer T.R."/>
            <person name="Caufield P.W."/>
            <person name="Cui Y."/>
            <person name="Zhang H."/>
            <person name="O'Toole P.W."/>
        </authorList>
    </citation>
    <scope>NUCLEOTIDE SEQUENCE [LARGE SCALE GENOMIC DNA]</scope>
    <source>
        <strain evidence="1 2">DSM 14421</strain>
    </source>
</reference>
<accession>A0A0R1S807</accession>
<dbReference type="AlphaFoldDB" id="A0A0R1S807"/>
<dbReference type="PATRIC" id="fig|1423739.3.peg.553"/>
<comment type="caution">
    <text evidence="1">The sequence shown here is derived from an EMBL/GenBank/DDBJ whole genome shotgun (WGS) entry which is preliminary data.</text>
</comment>
<evidence type="ECO:0000313" key="2">
    <source>
        <dbReference type="Proteomes" id="UP000052013"/>
    </source>
</evidence>
<proteinExistence type="predicted"/>
<protein>
    <submittedName>
        <fullName evidence="1">Uncharacterized protein</fullName>
    </submittedName>
</protein>
<name>A0A0R1S807_9LACO</name>
<organism evidence="1 2">
    <name type="scientific">Lentilactobacillus diolivorans DSM 14421</name>
    <dbReference type="NCBI Taxonomy" id="1423739"/>
    <lineage>
        <taxon>Bacteria</taxon>
        <taxon>Bacillati</taxon>
        <taxon>Bacillota</taxon>
        <taxon>Bacilli</taxon>
        <taxon>Lactobacillales</taxon>
        <taxon>Lactobacillaceae</taxon>
        <taxon>Lentilactobacillus</taxon>
    </lineage>
</organism>
<sequence length="69" mass="8241">MSSRLLPSENVYQKAVQPNYPNMQIQNISLNLLISQKTWISKPRPCKPPDLTFQEQEYLIEFFTWLKRV</sequence>
<gene>
    <name evidence="1" type="ORF">FC85_GL000526</name>
</gene>
<evidence type="ECO:0000313" key="1">
    <source>
        <dbReference type="EMBL" id="KRL65165.1"/>
    </source>
</evidence>